<accession>A0A8T0I9T7</accession>
<protein>
    <recommendedName>
        <fullName evidence="3">Short-chain dehydrogenase</fullName>
    </recommendedName>
</protein>
<name>A0A8T0I9T7_CERPU</name>
<dbReference type="PANTHER" id="PTHR43431">
    <property type="entry name" value="OXIDOREDUCTASE, SHORT CHAIN DEHYDROGENASE/REDUCTASE FAMILY (AFU_ORTHOLOGUE AFUA_5G14000)"/>
    <property type="match status" value="1"/>
</dbReference>
<evidence type="ECO:0008006" key="3">
    <source>
        <dbReference type="Google" id="ProtNLM"/>
    </source>
</evidence>
<dbReference type="EMBL" id="CM026424">
    <property type="protein sequence ID" value="KAG0579728.1"/>
    <property type="molecule type" value="Genomic_DNA"/>
</dbReference>
<dbReference type="PANTHER" id="PTHR43431:SF7">
    <property type="entry name" value="OXIDOREDUCTASE, SHORT CHAIN DEHYDROGENASE_REDUCTASE FAMILY (AFU_ORTHOLOGUE AFUA_5G14000)"/>
    <property type="match status" value="1"/>
</dbReference>
<evidence type="ECO:0000313" key="1">
    <source>
        <dbReference type="EMBL" id="KAG0579727.1"/>
    </source>
</evidence>
<gene>
    <name evidence="1" type="ORF">KC19_4G119700</name>
</gene>
<dbReference type="EMBL" id="CM026424">
    <property type="protein sequence ID" value="KAG0579729.1"/>
    <property type="molecule type" value="Genomic_DNA"/>
</dbReference>
<reference evidence="1" key="1">
    <citation type="submission" date="2020-06" db="EMBL/GenBank/DDBJ databases">
        <title>WGS assembly of Ceratodon purpureus strain R40.</title>
        <authorList>
            <person name="Carey S.B."/>
            <person name="Jenkins J."/>
            <person name="Shu S."/>
            <person name="Lovell J.T."/>
            <person name="Sreedasyam A."/>
            <person name="Maumus F."/>
            <person name="Tiley G.P."/>
            <person name="Fernandez-Pozo N."/>
            <person name="Barry K."/>
            <person name="Chen C."/>
            <person name="Wang M."/>
            <person name="Lipzen A."/>
            <person name="Daum C."/>
            <person name="Saski C.A."/>
            <person name="Payton A.C."/>
            <person name="Mcbreen J.C."/>
            <person name="Conrad R.E."/>
            <person name="Kollar L.M."/>
            <person name="Olsson S."/>
            <person name="Huttunen S."/>
            <person name="Landis J.B."/>
            <person name="Wickett N.J."/>
            <person name="Johnson M.G."/>
            <person name="Rensing S.A."/>
            <person name="Grimwood J."/>
            <person name="Schmutz J."/>
            <person name="Mcdaniel S.F."/>
        </authorList>
    </citation>
    <scope>NUCLEOTIDE SEQUENCE</scope>
    <source>
        <strain evidence="1">R40</strain>
    </source>
</reference>
<proteinExistence type="predicted"/>
<comment type="caution">
    <text evidence="1">The sequence shown here is derived from an EMBL/GenBank/DDBJ whole genome shotgun (WGS) entry which is preliminary data.</text>
</comment>
<sequence>MEDGVAARRLSCIMRHLHPLPSDDGSSSGRYYEVVPTSGSDGIGKQEDGGKSGDRERVILVVGAGDATGGAIAKKFASEGYTACLVRRQASKMDQLVQDIIDGGGKAHAFGVDARDEDQVVALVEHIEKDIGEIQVLVFNIGANVNFPILETTSRVYRKVWEMASFAGFLAGREVAKHMVGRGNGTIIFTGATASVRGGSGFAAFAGAKFSLRALAQAMARELGPKGIHVAHLIVDGPIHTQWTRGIVKESGQEPDALLEKQGFVNPSDVGDLYWYVHKQPKSAWTHELDMRPWIEKW</sequence>
<dbReference type="PRINTS" id="PR00081">
    <property type="entry name" value="GDHRDH"/>
</dbReference>
<organism evidence="1 2">
    <name type="scientific">Ceratodon purpureus</name>
    <name type="common">Fire moss</name>
    <name type="synonym">Dicranum purpureum</name>
    <dbReference type="NCBI Taxonomy" id="3225"/>
    <lineage>
        <taxon>Eukaryota</taxon>
        <taxon>Viridiplantae</taxon>
        <taxon>Streptophyta</taxon>
        <taxon>Embryophyta</taxon>
        <taxon>Bryophyta</taxon>
        <taxon>Bryophytina</taxon>
        <taxon>Bryopsida</taxon>
        <taxon>Dicranidae</taxon>
        <taxon>Pseudoditrichales</taxon>
        <taxon>Ditrichaceae</taxon>
        <taxon>Ceratodon</taxon>
    </lineage>
</organism>
<evidence type="ECO:0000313" key="2">
    <source>
        <dbReference type="Proteomes" id="UP000822688"/>
    </source>
</evidence>
<dbReference type="Pfam" id="PF00106">
    <property type="entry name" value="adh_short"/>
    <property type="match status" value="1"/>
</dbReference>
<keyword evidence="2" id="KW-1185">Reference proteome</keyword>
<dbReference type="InterPro" id="IPR036291">
    <property type="entry name" value="NAD(P)-bd_dom_sf"/>
</dbReference>
<dbReference type="CDD" id="cd05373">
    <property type="entry name" value="SDR_c10"/>
    <property type="match status" value="1"/>
</dbReference>
<dbReference type="Gene3D" id="3.40.50.720">
    <property type="entry name" value="NAD(P)-binding Rossmann-like Domain"/>
    <property type="match status" value="1"/>
</dbReference>
<dbReference type="Proteomes" id="UP000822688">
    <property type="component" value="Chromosome 4"/>
</dbReference>
<dbReference type="EMBL" id="CM026424">
    <property type="protein sequence ID" value="KAG0579727.1"/>
    <property type="molecule type" value="Genomic_DNA"/>
</dbReference>
<dbReference type="AlphaFoldDB" id="A0A8T0I9T7"/>
<dbReference type="InterPro" id="IPR002347">
    <property type="entry name" value="SDR_fam"/>
</dbReference>
<dbReference type="SUPFAM" id="SSF51735">
    <property type="entry name" value="NAD(P)-binding Rossmann-fold domains"/>
    <property type="match status" value="1"/>
</dbReference>